<reference evidence="1 2" key="1">
    <citation type="submission" date="2018-02" db="EMBL/GenBank/DDBJ databases">
        <title>The genomes of Aspergillus section Nigri reveals drivers in fungal speciation.</title>
        <authorList>
            <consortium name="DOE Joint Genome Institute"/>
            <person name="Vesth T.C."/>
            <person name="Nybo J."/>
            <person name="Theobald S."/>
            <person name="Brandl J."/>
            <person name="Frisvad J.C."/>
            <person name="Nielsen K.F."/>
            <person name="Lyhne E.K."/>
            <person name="Kogle M.E."/>
            <person name="Kuo A."/>
            <person name="Riley R."/>
            <person name="Clum A."/>
            <person name="Nolan M."/>
            <person name="Lipzen A."/>
            <person name="Salamov A."/>
            <person name="Henrissat B."/>
            <person name="Wiebenga A."/>
            <person name="De vries R.P."/>
            <person name="Grigoriev I.V."/>
            <person name="Mortensen U.H."/>
            <person name="Andersen M.R."/>
            <person name="Baker S.E."/>
        </authorList>
    </citation>
    <scope>NUCLEOTIDE SEQUENCE [LARGE SCALE GENOMIC DNA]</scope>
    <source>
        <strain evidence="1 2">CBS 707.79</strain>
    </source>
</reference>
<evidence type="ECO:0000313" key="1">
    <source>
        <dbReference type="EMBL" id="PYH89501.1"/>
    </source>
</evidence>
<protein>
    <submittedName>
        <fullName evidence="1">Uncharacterized protein</fullName>
    </submittedName>
</protein>
<dbReference type="AlphaFoldDB" id="A0A319CY43"/>
<proteinExistence type="predicted"/>
<dbReference type="Proteomes" id="UP000247810">
    <property type="component" value="Unassembled WGS sequence"/>
</dbReference>
<keyword evidence="2" id="KW-1185">Reference proteome</keyword>
<evidence type="ECO:0000313" key="2">
    <source>
        <dbReference type="Proteomes" id="UP000247810"/>
    </source>
</evidence>
<organism evidence="1 2">
    <name type="scientific">Aspergillus ellipticus CBS 707.79</name>
    <dbReference type="NCBI Taxonomy" id="1448320"/>
    <lineage>
        <taxon>Eukaryota</taxon>
        <taxon>Fungi</taxon>
        <taxon>Dikarya</taxon>
        <taxon>Ascomycota</taxon>
        <taxon>Pezizomycotina</taxon>
        <taxon>Eurotiomycetes</taxon>
        <taxon>Eurotiomycetidae</taxon>
        <taxon>Eurotiales</taxon>
        <taxon>Aspergillaceae</taxon>
        <taxon>Aspergillus</taxon>
        <taxon>Aspergillus subgen. Circumdati</taxon>
    </lineage>
</organism>
<gene>
    <name evidence="1" type="ORF">BO71DRAFT_403008</name>
</gene>
<accession>A0A319CY43</accession>
<dbReference type="EMBL" id="KZ826026">
    <property type="protein sequence ID" value="PYH89501.1"/>
    <property type="molecule type" value="Genomic_DNA"/>
</dbReference>
<sequence length="78" mass="8001">MADYGAVYSSSATWRSESSLLARSLSAGMVCFKSVLLAAGRVGIGGGLLCGCLCGLCGWEAVPCSARAIWQAGWQQPG</sequence>
<name>A0A319CY43_9EURO</name>
<dbReference type="VEuPathDB" id="FungiDB:BO71DRAFT_403008"/>